<name>A0ABW2BM25_9HYPH</name>
<evidence type="ECO:0000256" key="1">
    <source>
        <dbReference type="ARBA" id="ARBA00006129"/>
    </source>
</evidence>
<dbReference type="InterPro" id="IPR003696">
    <property type="entry name" value="Carbtransf_dom"/>
</dbReference>
<accession>A0ABW2BM25</accession>
<sequence>MRILSYNPGHDGAVVLLQDGHLAFSIEAEKDSKYRYSSVSIMDVMDAAGELDTPPDVVCMGGWWPRDHHEFLHGSPRNAGYRGISPAGSKILKGHLLRGRVDYFSSSHERSHILCAFGMSPLPKGEPCYVLVWEGGIGSFYRIDQHLNVERVADVMEQPGNRYGLLYGLADPTFAKDSFPRLSDAGKLMALASFSPRTAPSAAERSLMDRLLSGTYRKLSEHEGISEAPHFDVGVDDPGFRNFAGLFSDAIFDAFHRVAEARLREGLPLLIIGGCGLNCDWNTKWRETRLFSDVFVPPVANDSGSAIGTAIDAQFQFTGNPKIEWNVYAGLGFRTDSPPDPIKYDVYDEDDVRVADMLAHGLVLGWVHGRWEIGPRALGNRSILAAPFDEATRVRLNEIKRREQFRPIAPVCLQEDAGRWFGCDRESPYMLFTHLATTDVLAAVTHVNGTARLQTVTSASNKRLHDLLIAFKARTGYGVLCNTSLNFNGKGCINNMVDLAVYAEENALDGFVVEGRPYLLKASRRYRAYVDRTSGSRSP</sequence>
<evidence type="ECO:0000259" key="2">
    <source>
        <dbReference type="Pfam" id="PF02543"/>
    </source>
</evidence>
<dbReference type="Gene3D" id="3.90.870.20">
    <property type="entry name" value="Carbamoyltransferase, C-terminal domain"/>
    <property type="match status" value="1"/>
</dbReference>
<gene>
    <name evidence="4" type="ORF">ACFQE0_17575</name>
</gene>
<dbReference type="Proteomes" id="UP001596292">
    <property type="component" value="Unassembled WGS sequence"/>
</dbReference>
<dbReference type="CDD" id="cd24102">
    <property type="entry name" value="ASKHA_NBD_CmcH_N"/>
    <property type="match status" value="1"/>
</dbReference>
<dbReference type="PANTHER" id="PTHR34847">
    <property type="entry name" value="NODULATION PROTEIN U"/>
    <property type="match status" value="1"/>
</dbReference>
<dbReference type="EMBL" id="JBHSWN010000001">
    <property type="protein sequence ID" value="MFC6791270.1"/>
    <property type="molecule type" value="Genomic_DNA"/>
</dbReference>
<evidence type="ECO:0000259" key="3">
    <source>
        <dbReference type="Pfam" id="PF16861"/>
    </source>
</evidence>
<dbReference type="Pfam" id="PF16861">
    <property type="entry name" value="Carbam_trans_C"/>
    <property type="match status" value="1"/>
</dbReference>
<proteinExistence type="inferred from homology"/>
<dbReference type="InterPro" id="IPR051338">
    <property type="entry name" value="NodU/CmcH_Carbamoyltrnsfr"/>
</dbReference>
<dbReference type="Gene3D" id="3.30.420.40">
    <property type="match status" value="1"/>
</dbReference>
<keyword evidence="5" id="KW-1185">Reference proteome</keyword>
<evidence type="ECO:0000313" key="4">
    <source>
        <dbReference type="EMBL" id="MFC6791270.1"/>
    </source>
</evidence>
<protein>
    <submittedName>
        <fullName evidence="4">Carbamoyltransferase C-terminal domain-containing protein</fullName>
    </submittedName>
</protein>
<evidence type="ECO:0000313" key="5">
    <source>
        <dbReference type="Proteomes" id="UP001596292"/>
    </source>
</evidence>
<comment type="caution">
    <text evidence="4">The sequence shown here is derived from an EMBL/GenBank/DDBJ whole genome shotgun (WGS) entry which is preliminary data.</text>
</comment>
<comment type="similarity">
    <text evidence="1">Belongs to the NodU/CmcH family.</text>
</comment>
<dbReference type="PANTHER" id="PTHR34847:SF1">
    <property type="entry name" value="NODULATION PROTEIN U"/>
    <property type="match status" value="1"/>
</dbReference>
<dbReference type="Pfam" id="PF02543">
    <property type="entry name" value="Carbam_trans_N"/>
    <property type="match status" value="1"/>
</dbReference>
<organism evidence="4 5">
    <name type="scientific">Methylobacterium komagatae</name>
    <dbReference type="NCBI Taxonomy" id="374425"/>
    <lineage>
        <taxon>Bacteria</taxon>
        <taxon>Pseudomonadati</taxon>
        <taxon>Pseudomonadota</taxon>
        <taxon>Alphaproteobacteria</taxon>
        <taxon>Hyphomicrobiales</taxon>
        <taxon>Methylobacteriaceae</taxon>
        <taxon>Methylobacterium</taxon>
    </lineage>
</organism>
<reference evidence="5" key="1">
    <citation type="journal article" date="2019" name="Int. J. Syst. Evol. Microbiol.">
        <title>The Global Catalogue of Microorganisms (GCM) 10K type strain sequencing project: providing services to taxonomists for standard genome sequencing and annotation.</title>
        <authorList>
            <consortium name="The Broad Institute Genomics Platform"/>
            <consortium name="The Broad Institute Genome Sequencing Center for Infectious Disease"/>
            <person name="Wu L."/>
            <person name="Ma J."/>
        </authorList>
    </citation>
    <scope>NUCLEOTIDE SEQUENCE [LARGE SCALE GENOMIC DNA]</scope>
    <source>
        <strain evidence="5">CCUG 48316</strain>
    </source>
</reference>
<feature type="domain" description="Carbamoyltransferase C-terminal" evidence="3">
    <location>
        <begin position="355"/>
        <end position="515"/>
    </location>
</feature>
<feature type="domain" description="Carbamoyltransferase" evidence="2">
    <location>
        <begin position="101"/>
        <end position="311"/>
    </location>
</feature>
<dbReference type="InterPro" id="IPR038152">
    <property type="entry name" value="Carbam_trans_C_sf"/>
</dbReference>
<dbReference type="InterPro" id="IPR031730">
    <property type="entry name" value="Carbam_trans_C"/>
</dbReference>